<evidence type="ECO:0000313" key="16">
    <source>
        <dbReference type="EMBL" id="KAL3536897.1"/>
    </source>
</evidence>
<dbReference type="Pfam" id="PF00082">
    <property type="entry name" value="Peptidase_S8"/>
    <property type="match status" value="1"/>
</dbReference>
<dbReference type="GO" id="GO:0006508">
    <property type="term" value="P:proteolysis"/>
    <property type="evidence" value="ECO:0007669"/>
    <property type="project" value="UniProtKB-KW"/>
</dbReference>
<dbReference type="InterPro" id="IPR023827">
    <property type="entry name" value="Peptidase_S8_Asp-AS"/>
</dbReference>
<evidence type="ECO:0000259" key="13">
    <source>
        <dbReference type="Pfam" id="PF02225"/>
    </source>
</evidence>
<keyword evidence="5 9" id="KW-0378">Hydrolase</keyword>
<dbReference type="PROSITE" id="PS51892">
    <property type="entry name" value="SUBTILASE"/>
    <property type="match status" value="1"/>
</dbReference>
<dbReference type="InterPro" id="IPR015500">
    <property type="entry name" value="Peptidase_S8_subtilisin-rel"/>
</dbReference>
<dbReference type="Pfam" id="PF02225">
    <property type="entry name" value="PA"/>
    <property type="match status" value="1"/>
</dbReference>
<feature type="chain" id="PRO_5044779492" description="Subtilisin-like protease SBT1.1" evidence="11">
    <location>
        <begin position="20"/>
        <end position="772"/>
    </location>
</feature>
<evidence type="ECO:0000256" key="7">
    <source>
        <dbReference type="ARBA" id="ARBA00023180"/>
    </source>
</evidence>
<feature type="active site" description="Charge relay system" evidence="8 9">
    <location>
        <position position="223"/>
    </location>
</feature>
<dbReference type="CDD" id="cd02120">
    <property type="entry name" value="PA_subtilisin_like"/>
    <property type="match status" value="1"/>
</dbReference>
<evidence type="ECO:0000256" key="3">
    <source>
        <dbReference type="ARBA" id="ARBA00022670"/>
    </source>
</evidence>
<proteinExistence type="inferred from homology"/>
<comment type="caution">
    <text evidence="16">The sequence shown here is derived from an EMBL/GenBank/DDBJ whole genome shotgun (WGS) entry which is preliminary data.</text>
</comment>
<dbReference type="PRINTS" id="PR00723">
    <property type="entry name" value="SUBTILISIN"/>
</dbReference>
<dbReference type="InterPro" id="IPR000209">
    <property type="entry name" value="Peptidase_S8/S53_dom"/>
</dbReference>
<organism evidence="16 17">
    <name type="scientific">Cinchona calisaya</name>
    <dbReference type="NCBI Taxonomy" id="153742"/>
    <lineage>
        <taxon>Eukaryota</taxon>
        <taxon>Viridiplantae</taxon>
        <taxon>Streptophyta</taxon>
        <taxon>Embryophyta</taxon>
        <taxon>Tracheophyta</taxon>
        <taxon>Spermatophyta</taxon>
        <taxon>Magnoliopsida</taxon>
        <taxon>eudicotyledons</taxon>
        <taxon>Gunneridae</taxon>
        <taxon>Pentapetalae</taxon>
        <taxon>asterids</taxon>
        <taxon>lamiids</taxon>
        <taxon>Gentianales</taxon>
        <taxon>Rubiaceae</taxon>
        <taxon>Cinchonoideae</taxon>
        <taxon>Cinchoneae</taxon>
        <taxon>Cinchona</taxon>
    </lineage>
</organism>
<feature type="active site" description="Charge relay system" evidence="8 9">
    <location>
        <position position="150"/>
    </location>
</feature>
<keyword evidence="6 9" id="KW-0720">Serine protease</keyword>
<dbReference type="PROSITE" id="PS00138">
    <property type="entry name" value="SUBTILASE_SER"/>
    <property type="match status" value="1"/>
</dbReference>
<keyword evidence="7" id="KW-0325">Glycoprotein</keyword>
<feature type="domain" description="Inhibitor I9" evidence="14">
    <location>
        <begin position="25"/>
        <end position="118"/>
    </location>
</feature>
<keyword evidence="17" id="KW-1185">Reference proteome</keyword>
<dbReference type="Proteomes" id="UP001630127">
    <property type="component" value="Unassembled WGS sequence"/>
</dbReference>
<evidence type="ECO:0000256" key="2">
    <source>
        <dbReference type="ARBA" id="ARBA00011073"/>
    </source>
</evidence>
<sequence>MFFRLCLLLLAFITSNSFASVELDVYVVHMDKARMKALDASLGASKRWYEAVIDSITELSSSTNDKEQDQEKSSPQLLYIYETAISGFAAELSKKQLESLKEIDGFLSATQDELLSLHTTHSTQFLGLISGRGLWSAPSLASDVIIGVVDTGIWPEHISFHDSGMSPVPSRWKGVCEAGKKFSSSKCNKKLIGARVFYKAYEAIAGKINETVEYKSPRDSDGHGTHTASTAAGNIVKGASFLGLAEGSACGTRYTSRIAAYKACYSLGCANSDILAAIDQAVNDGVDIVSLSLGGSPRPYYTDNIAIASFGATANGVFVSSSAGNSGPISSTVANTAPWMITVAASHIDRSFPTGVKLGDGQAFNGASLYHGKSTKQLPLVYNETAGGQGARFCTNGSLSSKLVKGKMVVCDKGINRRVEKGEEVKMAGGAGMIIVNSETDGEQLIADPHILPATLLGAQAGISIKRYMNWTINATASIVFSGTVYGNPAPVMATFSSRGPSRFGSDIIKPDVTAPGVNILAAWPPNISPTRLKSDKRSVKFNIISGTSMSCPHVSGVAALLKSAHKDWSPAAIKSALMTTAYTIDNRMAPISDDVSASSSEIATPFAFGSGHIDPENAADPGLVYDISTEDYLNYLCSLNYTTSQVALFSRNNFTCPDDDAAFDHQPGDLNYPSFAVLFINSSQNLTLKRTVTNVGIPNSAYAAHVIQPNGVSVFVEPQVLEFQDVGQKLSYQVSFTTLENQIPSDIYTFGSLVWISEKYKVTSPIAVTWQ</sequence>
<evidence type="ECO:0000256" key="8">
    <source>
        <dbReference type="PIRSR" id="PIRSR615500-1"/>
    </source>
</evidence>
<comment type="similarity">
    <text evidence="2 9 10">Belongs to the peptidase S8 family.</text>
</comment>
<dbReference type="GO" id="GO:0004252">
    <property type="term" value="F:serine-type endopeptidase activity"/>
    <property type="evidence" value="ECO:0007669"/>
    <property type="project" value="UniProtKB-UniRule"/>
</dbReference>
<evidence type="ECO:0000256" key="6">
    <source>
        <dbReference type="ARBA" id="ARBA00022825"/>
    </source>
</evidence>
<evidence type="ECO:0008006" key="18">
    <source>
        <dbReference type="Google" id="ProtNLM"/>
    </source>
</evidence>
<evidence type="ECO:0000256" key="4">
    <source>
        <dbReference type="ARBA" id="ARBA00022729"/>
    </source>
</evidence>
<evidence type="ECO:0000259" key="15">
    <source>
        <dbReference type="Pfam" id="PF17766"/>
    </source>
</evidence>
<dbReference type="Gene3D" id="2.60.40.2310">
    <property type="match status" value="1"/>
</dbReference>
<keyword evidence="3 9" id="KW-0645">Protease</keyword>
<evidence type="ECO:0000256" key="5">
    <source>
        <dbReference type="ARBA" id="ARBA00022801"/>
    </source>
</evidence>
<dbReference type="InterPro" id="IPR041469">
    <property type="entry name" value="Subtilisin-like_FN3"/>
</dbReference>
<feature type="domain" description="Peptidase S8/S53" evidence="12">
    <location>
        <begin position="142"/>
        <end position="598"/>
    </location>
</feature>
<evidence type="ECO:0000313" key="17">
    <source>
        <dbReference type="Proteomes" id="UP001630127"/>
    </source>
</evidence>
<evidence type="ECO:0000256" key="11">
    <source>
        <dbReference type="SAM" id="SignalP"/>
    </source>
</evidence>
<dbReference type="InterPro" id="IPR045051">
    <property type="entry name" value="SBT"/>
</dbReference>
<dbReference type="PROSITE" id="PS00136">
    <property type="entry name" value="SUBTILASE_ASP"/>
    <property type="match status" value="1"/>
</dbReference>
<comment type="subcellular location">
    <subcellularLocation>
        <location evidence="1">Secreted</location>
    </subcellularLocation>
</comment>
<gene>
    <name evidence="16" type="ORF">ACH5RR_000263</name>
</gene>
<dbReference type="InterPro" id="IPR003137">
    <property type="entry name" value="PA_domain"/>
</dbReference>
<dbReference type="InterPro" id="IPR023828">
    <property type="entry name" value="Peptidase_S8_Ser-AS"/>
</dbReference>
<evidence type="ECO:0000256" key="1">
    <source>
        <dbReference type="ARBA" id="ARBA00004613"/>
    </source>
</evidence>
<evidence type="ECO:0000256" key="10">
    <source>
        <dbReference type="RuleBase" id="RU003355"/>
    </source>
</evidence>
<dbReference type="CDD" id="cd04852">
    <property type="entry name" value="Peptidases_S8_3"/>
    <property type="match status" value="1"/>
</dbReference>
<dbReference type="Pfam" id="PF05922">
    <property type="entry name" value="Inhibitor_I9"/>
    <property type="match status" value="1"/>
</dbReference>
<feature type="domain" description="PA" evidence="13">
    <location>
        <begin position="377"/>
        <end position="463"/>
    </location>
</feature>
<dbReference type="InterPro" id="IPR034197">
    <property type="entry name" value="Peptidases_S8_3"/>
</dbReference>
<accession>A0ABD3B047</accession>
<dbReference type="Gene3D" id="3.30.70.80">
    <property type="entry name" value="Peptidase S8 propeptide/proteinase inhibitor I9"/>
    <property type="match status" value="1"/>
</dbReference>
<dbReference type="FunFam" id="3.50.30.30:FF:000005">
    <property type="entry name" value="subtilisin-like protease SBT1.5"/>
    <property type="match status" value="1"/>
</dbReference>
<reference evidence="16 17" key="1">
    <citation type="submission" date="2024-11" db="EMBL/GenBank/DDBJ databases">
        <title>A near-complete genome assembly of Cinchona calisaya.</title>
        <authorList>
            <person name="Lian D.C."/>
            <person name="Zhao X.W."/>
            <person name="Wei L."/>
        </authorList>
    </citation>
    <scope>NUCLEOTIDE SEQUENCE [LARGE SCALE GENOMIC DNA]</scope>
    <source>
        <tissue evidence="16">Nenye</tissue>
    </source>
</reference>
<dbReference type="FunFam" id="3.40.50.200:FF:000006">
    <property type="entry name" value="Subtilisin-like protease SBT1.5"/>
    <property type="match status" value="1"/>
</dbReference>
<evidence type="ECO:0000256" key="9">
    <source>
        <dbReference type="PROSITE-ProRule" id="PRU01240"/>
    </source>
</evidence>
<feature type="active site" description="Charge relay system" evidence="8 9">
    <location>
        <position position="549"/>
    </location>
</feature>
<feature type="domain" description="Subtilisin-like protease fibronectin type-III" evidence="15">
    <location>
        <begin position="670"/>
        <end position="769"/>
    </location>
</feature>
<dbReference type="InterPro" id="IPR037045">
    <property type="entry name" value="S8pro/Inhibitor_I9_sf"/>
</dbReference>
<dbReference type="InterPro" id="IPR036852">
    <property type="entry name" value="Peptidase_S8/S53_dom_sf"/>
</dbReference>
<dbReference type="EMBL" id="JBJUIK010000001">
    <property type="protein sequence ID" value="KAL3536897.1"/>
    <property type="molecule type" value="Genomic_DNA"/>
</dbReference>
<evidence type="ECO:0000259" key="12">
    <source>
        <dbReference type="Pfam" id="PF00082"/>
    </source>
</evidence>
<dbReference type="Gene3D" id="3.50.30.30">
    <property type="match status" value="1"/>
</dbReference>
<dbReference type="AlphaFoldDB" id="A0ABD3B047"/>
<name>A0ABD3B047_9GENT</name>
<dbReference type="InterPro" id="IPR010259">
    <property type="entry name" value="S8pro/Inhibitor_I9"/>
</dbReference>
<protein>
    <recommendedName>
        <fullName evidence="18">Subtilisin-like protease SBT1.1</fullName>
    </recommendedName>
</protein>
<dbReference type="SUPFAM" id="SSF52743">
    <property type="entry name" value="Subtilisin-like"/>
    <property type="match status" value="1"/>
</dbReference>
<dbReference type="Gene3D" id="3.40.50.200">
    <property type="entry name" value="Peptidase S8/S53 domain"/>
    <property type="match status" value="1"/>
</dbReference>
<dbReference type="Pfam" id="PF17766">
    <property type="entry name" value="fn3_6"/>
    <property type="match status" value="1"/>
</dbReference>
<dbReference type="GO" id="GO:0005576">
    <property type="term" value="C:extracellular region"/>
    <property type="evidence" value="ECO:0007669"/>
    <property type="project" value="UniProtKB-SubCell"/>
</dbReference>
<keyword evidence="4 11" id="KW-0732">Signal</keyword>
<feature type="signal peptide" evidence="11">
    <location>
        <begin position="1"/>
        <end position="19"/>
    </location>
</feature>
<dbReference type="PANTHER" id="PTHR10795">
    <property type="entry name" value="PROPROTEIN CONVERTASE SUBTILISIN/KEXIN"/>
    <property type="match status" value="1"/>
</dbReference>
<evidence type="ECO:0000259" key="14">
    <source>
        <dbReference type="Pfam" id="PF05922"/>
    </source>
</evidence>
<dbReference type="FunFam" id="2.60.40.2310:FF:000001">
    <property type="entry name" value="Subtilisin-like protease SBT1.5"/>
    <property type="match status" value="1"/>
</dbReference>